<feature type="domain" description="F-box" evidence="1">
    <location>
        <begin position="418"/>
        <end position="458"/>
    </location>
</feature>
<dbReference type="SUPFAM" id="SSF81383">
    <property type="entry name" value="F-box domain"/>
    <property type="match status" value="1"/>
</dbReference>
<reference evidence="2" key="1">
    <citation type="submission" date="2021-01" db="EMBL/GenBank/DDBJ databases">
        <authorList>
            <person name="Kaushik A."/>
        </authorList>
    </citation>
    <scope>NUCLEOTIDE SEQUENCE</scope>
    <source>
        <strain evidence="2">AG5</strain>
    </source>
</reference>
<dbReference type="Proteomes" id="UP000663827">
    <property type="component" value="Unassembled WGS sequence"/>
</dbReference>
<dbReference type="EMBL" id="CAJNJQ010006328">
    <property type="protein sequence ID" value="CAE7226805.1"/>
    <property type="molecule type" value="Genomic_DNA"/>
</dbReference>
<dbReference type="CDD" id="cd09917">
    <property type="entry name" value="F-box_SF"/>
    <property type="match status" value="1"/>
</dbReference>
<protein>
    <recommendedName>
        <fullName evidence="1">F-box domain-containing protein</fullName>
    </recommendedName>
</protein>
<evidence type="ECO:0000313" key="3">
    <source>
        <dbReference type="Proteomes" id="UP000663827"/>
    </source>
</evidence>
<gene>
    <name evidence="2" type="ORF">RDB_LOCUS176964</name>
</gene>
<feature type="domain" description="F-box" evidence="1">
    <location>
        <begin position="11"/>
        <end position="51"/>
    </location>
</feature>
<dbReference type="SMART" id="SM00256">
    <property type="entry name" value="FBOX"/>
    <property type="match status" value="2"/>
</dbReference>
<dbReference type="Pfam" id="PF00646">
    <property type="entry name" value="F-box"/>
    <property type="match status" value="1"/>
</dbReference>
<sequence length="978" mass="110451">MDAATLSLNSISSELIICILHCCEYPDILSFAATCRTYYELVTQSSSLQLHIELEVNGLELVKGSFRCDTSYLAVLKELRYLRDDFVAPVERLVGDSEMFLWELREGFYIRAFSRSGAGFSDTVQFVPLDCKIPDPPPLLFDFNFNEFTADPGQGLIAILSRDQQRDGCVHVDLRASTTGLAHPLARHPRFTAEFNFIVPYFWPGFSIEILGDMVLAKVSLFEFHTYELLIWDWRSGVLLHRISSQGGICDSAFVDSQHLAVLSGSQSVHPHLDTLTLCIYTISKAIPNHSLPLHTGQIRVAAVPISQPVLRLEFPRLRNSCKISKTGFFLRAQPNPGRAMHTASATFRCPYAVTLSMTFCSHEMLDDWGDGPRTYYRVFLDGRFLLNQIHRNLHDKVEVLPWPLWESKQPYSHFDGLSNELIVQILHFCQYIEILRFAATSKRHYGILSDSVSLKLHIELEASGLDIIRGSRKRNGSYSCLLHELARYRDAWLNLDLEVPIERDSSLAMSLWELREGNYVVAFSSTPSAQWGPDSIQATHIDSLETSLPITFPITFSEFTLDYEQELVVLVKTNPNITTCLEITLCSTISGLPHPLARNPAFIVQVDFQIPGPGHQTFTLEIVANILVIRIADIMRDTYEIMAWDWKSGGLLCRIGSSSGIADFSLLDNTHLVIFAVEADEQGLRSITFSLYSMLHQVDGEIPDGAYFRASKYTLARPILVFNFPKLDTSYIVSSRIIMRSDPVPGRATYTKSASFTHPAALTFSVILSLLRAPTTDADDNSVHLRIFISAQSLVSYIAEFASKEDPITIPWDTWGAQATRWFLCDRETNYWVYWTSGSRFISVNEDPHSMFHSLSVFDFHPPTVRRHAIRDTYSSSEHREKMREIVINGRGLISPHPRISNTDVAPLLASTIGRDLPTIIERGFSLPVESRLPYRVVTRPGFVPACEDWSIDGDHIIGMTPVRGSVDQLRVYKLRT</sequence>
<dbReference type="InterPro" id="IPR001810">
    <property type="entry name" value="F-box_dom"/>
</dbReference>
<dbReference type="InterPro" id="IPR036047">
    <property type="entry name" value="F-box-like_dom_sf"/>
</dbReference>
<dbReference type="AlphaFoldDB" id="A0A8H3EB87"/>
<proteinExistence type="predicted"/>
<comment type="caution">
    <text evidence="2">The sequence shown here is derived from an EMBL/GenBank/DDBJ whole genome shotgun (WGS) entry which is preliminary data.</text>
</comment>
<name>A0A8H3EB87_9AGAM</name>
<evidence type="ECO:0000313" key="2">
    <source>
        <dbReference type="EMBL" id="CAE7226805.1"/>
    </source>
</evidence>
<organism evidence="2 3">
    <name type="scientific">Rhizoctonia solani</name>
    <dbReference type="NCBI Taxonomy" id="456999"/>
    <lineage>
        <taxon>Eukaryota</taxon>
        <taxon>Fungi</taxon>
        <taxon>Dikarya</taxon>
        <taxon>Basidiomycota</taxon>
        <taxon>Agaricomycotina</taxon>
        <taxon>Agaricomycetes</taxon>
        <taxon>Cantharellales</taxon>
        <taxon>Ceratobasidiaceae</taxon>
        <taxon>Rhizoctonia</taxon>
    </lineage>
</organism>
<evidence type="ECO:0000259" key="1">
    <source>
        <dbReference type="SMART" id="SM00256"/>
    </source>
</evidence>
<accession>A0A8H3EB87</accession>